<organism evidence="8 9">
    <name type="scientific">Besnoitia besnoiti</name>
    <name type="common">Apicomplexan protozoan</name>
    <dbReference type="NCBI Taxonomy" id="94643"/>
    <lineage>
        <taxon>Eukaryota</taxon>
        <taxon>Sar</taxon>
        <taxon>Alveolata</taxon>
        <taxon>Apicomplexa</taxon>
        <taxon>Conoidasida</taxon>
        <taxon>Coccidia</taxon>
        <taxon>Eucoccidiorida</taxon>
        <taxon>Eimeriorina</taxon>
        <taxon>Sarcocystidae</taxon>
        <taxon>Besnoitia</taxon>
    </lineage>
</organism>
<feature type="compositionally biased region" description="Polar residues" evidence="6">
    <location>
        <begin position="36"/>
        <end position="59"/>
    </location>
</feature>
<name>A0A2A9MR18_BESBE</name>
<feature type="transmembrane region" description="Helical" evidence="7">
    <location>
        <begin position="518"/>
        <end position="540"/>
    </location>
</feature>
<sequence length="569" mass="62884">MAPTFEYDAGEAEAGSDGGEPATVAAEGLSFRDGASSENAGTVRSDLSGTLQSPSSVTLSKRHEAAKRVPCRGVSFSSSPIASRTRRLGGRSGWYGCNLTGSYGASGTPPLRAQRIVARKGSSSYMGFALDRQGTRRSDDMTCLSQCERGTCGTGTTSTPLNNAALTTGLFSIPTAIMVQDDQRWSYGLTGEEGRCSEASHSSLACWFVRQMQAETAYGINPVRSAKTVLWLCAVSALFFICMGAWLLVEDTHHIECKLNYEYNEDGSRYMLKGISGAHCTRDVAELEGPVINVYVEMQNFFQNDAQVVWSRSARQLAGTIFTRPEDVRECEPLVTAIVEHVQKVLHPCGVLAWNVLTDKFQFLAGMPDGDNDEVPIALLPLNQAQHVLLESWPWQDMYKNPARDERAAVLDKVYFWMSADDNAADERTHKSREEARAELLVDRLNYEEAGEMVENGHFIQWMQTAALGTFRKLYGRLEGPLKLPVSAHITVMLDVMSWNGKKAIVLVQNSRFGGRSLFIGLAYITLGCVLSMFVFVLLWKMWQGPRGGEKSGTTRWEQKFSKESEKMD</sequence>
<dbReference type="Pfam" id="PF03381">
    <property type="entry name" value="CDC50"/>
    <property type="match status" value="1"/>
</dbReference>
<comment type="subcellular location">
    <subcellularLocation>
        <location evidence="1">Membrane</location>
        <topology evidence="1">Multi-pass membrane protein</topology>
    </subcellularLocation>
</comment>
<keyword evidence="4 7" id="KW-1133">Transmembrane helix</keyword>
<dbReference type="STRING" id="94643.A0A2A9MR18"/>
<feature type="region of interest" description="Disordered" evidence="6">
    <location>
        <begin position="1"/>
        <end position="64"/>
    </location>
</feature>
<dbReference type="GO" id="GO:0005886">
    <property type="term" value="C:plasma membrane"/>
    <property type="evidence" value="ECO:0007669"/>
    <property type="project" value="TreeGrafter"/>
</dbReference>
<feature type="compositionally biased region" description="Low complexity" evidence="6">
    <location>
        <begin position="12"/>
        <end position="22"/>
    </location>
</feature>
<keyword evidence="9" id="KW-1185">Reference proteome</keyword>
<reference evidence="8 9" key="1">
    <citation type="submission" date="2017-09" db="EMBL/GenBank/DDBJ databases">
        <title>Genome sequencing of Besnoitia besnoiti strain Bb-Ger1.</title>
        <authorList>
            <person name="Schares G."/>
            <person name="Venepally P."/>
            <person name="Lorenzi H.A."/>
        </authorList>
    </citation>
    <scope>NUCLEOTIDE SEQUENCE [LARGE SCALE GENOMIC DNA]</scope>
    <source>
        <strain evidence="8 9">Bb-Ger1</strain>
    </source>
</reference>
<evidence type="ECO:0000256" key="3">
    <source>
        <dbReference type="ARBA" id="ARBA00022692"/>
    </source>
</evidence>
<comment type="similarity">
    <text evidence="2">Belongs to the CDC50/LEM3 family.</text>
</comment>
<evidence type="ECO:0000256" key="1">
    <source>
        <dbReference type="ARBA" id="ARBA00004141"/>
    </source>
</evidence>
<dbReference type="GO" id="GO:0005794">
    <property type="term" value="C:Golgi apparatus"/>
    <property type="evidence" value="ECO:0007669"/>
    <property type="project" value="TreeGrafter"/>
</dbReference>
<evidence type="ECO:0000313" key="8">
    <source>
        <dbReference type="EMBL" id="PFH38702.1"/>
    </source>
</evidence>
<dbReference type="PANTHER" id="PTHR10926">
    <property type="entry name" value="CELL CYCLE CONTROL PROTEIN 50"/>
    <property type="match status" value="1"/>
</dbReference>
<keyword evidence="5 7" id="KW-0472">Membrane</keyword>
<dbReference type="OrthoDB" id="340608at2759"/>
<feature type="region of interest" description="Disordered" evidence="6">
    <location>
        <begin position="546"/>
        <end position="569"/>
    </location>
</feature>
<feature type="compositionally biased region" description="Basic and acidic residues" evidence="6">
    <location>
        <begin position="557"/>
        <end position="569"/>
    </location>
</feature>
<proteinExistence type="inferred from homology"/>
<dbReference type="PANTHER" id="PTHR10926:SF0">
    <property type="entry name" value="CDC50, ISOFORM A"/>
    <property type="match status" value="1"/>
</dbReference>
<dbReference type="Proteomes" id="UP000224006">
    <property type="component" value="Chromosome I"/>
</dbReference>
<keyword evidence="3 7" id="KW-0812">Transmembrane</keyword>
<protein>
    <submittedName>
        <fullName evidence="8">Uncharacterized protein</fullName>
    </submittedName>
</protein>
<dbReference type="VEuPathDB" id="ToxoDB:BESB_010440"/>
<evidence type="ECO:0000256" key="4">
    <source>
        <dbReference type="ARBA" id="ARBA00022989"/>
    </source>
</evidence>
<evidence type="ECO:0000256" key="7">
    <source>
        <dbReference type="SAM" id="Phobius"/>
    </source>
</evidence>
<dbReference type="EMBL" id="NWUJ01000001">
    <property type="protein sequence ID" value="PFH38702.1"/>
    <property type="molecule type" value="Genomic_DNA"/>
</dbReference>
<evidence type="ECO:0000256" key="6">
    <source>
        <dbReference type="SAM" id="MobiDB-lite"/>
    </source>
</evidence>
<dbReference type="KEGG" id="bbes:BESB_010440"/>
<accession>A0A2A9MR18</accession>
<dbReference type="RefSeq" id="XP_029222711.1">
    <property type="nucleotide sequence ID" value="XM_029359798.1"/>
</dbReference>
<dbReference type="AlphaFoldDB" id="A0A2A9MR18"/>
<comment type="caution">
    <text evidence="8">The sequence shown here is derived from an EMBL/GenBank/DDBJ whole genome shotgun (WGS) entry which is preliminary data.</text>
</comment>
<evidence type="ECO:0000256" key="5">
    <source>
        <dbReference type="ARBA" id="ARBA00023136"/>
    </source>
</evidence>
<dbReference type="GO" id="GO:0005783">
    <property type="term" value="C:endoplasmic reticulum"/>
    <property type="evidence" value="ECO:0007669"/>
    <property type="project" value="TreeGrafter"/>
</dbReference>
<evidence type="ECO:0000256" key="2">
    <source>
        <dbReference type="ARBA" id="ARBA00009457"/>
    </source>
</evidence>
<gene>
    <name evidence="8" type="ORF">BESB_010440</name>
</gene>
<evidence type="ECO:0000313" key="9">
    <source>
        <dbReference type="Proteomes" id="UP000224006"/>
    </source>
</evidence>
<dbReference type="InterPro" id="IPR005045">
    <property type="entry name" value="CDC50/LEM3_fam"/>
</dbReference>
<dbReference type="GeneID" id="40306106"/>
<feature type="transmembrane region" description="Helical" evidence="7">
    <location>
        <begin position="229"/>
        <end position="249"/>
    </location>
</feature>